<proteinExistence type="predicted"/>
<gene>
    <name evidence="1" type="ORF">GCM10009096_33830</name>
</gene>
<dbReference type="Pfam" id="PF08922">
    <property type="entry name" value="DUF1905"/>
    <property type="match status" value="1"/>
</dbReference>
<sequence length="128" mass="14237">MTICETVSVSNPAYTITNELWTWTSENRRGSYHFLSVPDDVGEEIQAHATVTRLELGLPTKRGWGAVKVEAKIGETVWQTSIFPGIDENAYVLPVKASVRKTEGIVVGNNSEACPFRAQERTLIFSCY</sequence>
<dbReference type="SUPFAM" id="SSF141694">
    <property type="entry name" value="AF2212/PG0164-like"/>
    <property type="match status" value="1"/>
</dbReference>
<evidence type="ECO:0000313" key="1">
    <source>
        <dbReference type="EMBL" id="GAA0488101.1"/>
    </source>
</evidence>
<organism evidence="1 2">
    <name type="scientific">Parasphingorhabdus litoris</name>
    <dbReference type="NCBI Taxonomy" id="394733"/>
    <lineage>
        <taxon>Bacteria</taxon>
        <taxon>Pseudomonadati</taxon>
        <taxon>Pseudomonadota</taxon>
        <taxon>Alphaproteobacteria</taxon>
        <taxon>Sphingomonadales</taxon>
        <taxon>Sphingomonadaceae</taxon>
        <taxon>Parasphingorhabdus</taxon>
    </lineage>
</organism>
<name>A0ABN1B0Z5_9SPHN</name>
<keyword evidence="2" id="KW-1185">Reference proteome</keyword>
<comment type="caution">
    <text evidence="1">The sequence shown here is derived from an EMBL/GenBank/DDBJ whole genome shotgun (WGS) entry which is preliminary data.</text>
</comment>
<dbReference type="InterPro" id="IPR037079">
    <property type="entry name" value="AF2212/PG0164-like_sf"/>
</dbReference>
<dbReference type="Gene3D" id="2.40.30.100">
    <property type="entry name" value="AF2212/PG0164-like"/>
    <property type="match status" value="1"/>
</dbReference>
<dbReference type="InterPro" id="IPR015018">
    <property type="entry name" value="DUF1905"/>
</dbReference>
<protein>
    <submittedName>
        <fullName evidence="1">Uncharacterized protein</fullName>
    </submittedName>
</protein>
<accession>A0ABN1B0Z5</accession>
<evidence type="ECO:0000313" key="2">
    <source>
        <dbReference type="Proteomes" id="UP001500713"/>
    </source>
</evidence>
<dbReference type="EMBL" id="BAAAEM010000003">
    <property type="protein sequence ID" value="GAA0488101.1"/>
    <property type="molecule type" value="Genomic_DNA"/>
</dbReference>
<dbReference type="Proteomes" id="UP001500713">
    <property type="component" value="Unassembled WGS sequence"/>
</dbReference>
<reference evidence="1 2" key="1">
    <citation type="journal article" date="2019" name="Int. J. Syst. Evol. Microbiol.">
        <title>The Global Catalogue of Microorganisms (GCM) 10K type strain sequencing project: providing services to taxonomists for standard genome sequencing and annotation.</title>
        <authorList>
            <consortium name="The Broad Institute Genomics Platform"/>
            <consortium name="The Broad Institute Genome Sequencing Center for Infectious Disease"/>
            <person name="Wu L."/>
            <person name="Ma J."/>
        </authorList>
    </citation>
    <scope>NUCLEOTIDE SEQUENCE [LARGE SCALE GENOMIC DNA]</scope>
    <source>
        <strain evidence="1 2">JCM 14162</strain>
    </source>
</reference>